<gene>
    <name evidence="1" type="ORF">P7D36_09265</name>
</gene>
<accession>A0AAW8TKR8</accession>
<dbReference type="AlphaFoldDB" id="A0AAW8TKR8"/>
<protein>
    <submittedName>
        <fullName evidence="1">Uncharacterized protein</fullName>
    </submittedName>
</protein>
<sequence length="63" mass="7235">MNHKRMPIPKKPSYVVVETDEELTIDGFPVGFVIEDSVKVEQLSKECVEITVSFLAKSYEFKE</sequence>
<evidence type="ECO:0000313" key="1">
    <source>
        <dbReference type="EMBL" id="MDT2637680.1"/>
    </source>
</evidence>
<name>A0AAW8TKR8_9ENTE</name>
<dbReference type="RefSeq" id="WP_311800694.1">
    <property type="nucleotide sequence ID" value="NZ_JARPYS010000011.1"/>
</dbReference>
<dbReference type="EMBL" id="JARPYT010000012">
    <property type="protein sequence ID" value="MDT2637680.1"/>
    <property type="molecule type" value="Genomic_DNA"/>
</dbReference>
<organism evidence="1 2">
    <name type="scientific">Enterococcus dongliensis</name>
    <dbReference type="NCBI Taxonomy" id="2559925"/>
    <lineage>
        <taxon>Bacteria</taxon>
        <taxon>Bacillati</taxon>
        <taxon>Bacillota</taxon>
        <taxon>Bacilli</taxon>
        <taxon>Lactobacillales</taxon>
        <taxon>Enterococcaceae</taxon>
        <taxon>Enterococcus</taxon>
    </lineage>
</organism>
<evidence type="ECO:0000313" key="2">
    <source>
        <dbReference type="Proteomes" id="UP001245561"/>
    </source>
</evidence>
<proteinExistence type="predicted"/>
<dbReference type="Proteomes" id="UP001245561">
    <property type="component" value="Unassembled WGS sequence"/>
</dbReference>
<reference evidence="1" key="1">
    <citation type="submission" date="2023-03" db="EMBL/GenBank/DDBJ databases">
        <authorList>
            <person name="Shen W."/>
            <person name="Cai J."/>
        </authorList>
    </citation>
    <scope>NUCLEOTIDE SEQUENCE</scope>
    <source>
        <strain evidence="1">P55-2</strain>
    </source>
</reference>
<comment type="caution">
    <text evidence="1">The sequence shown here is derived from an EMBL/GenBank/DDBJ whole genome shotgun (WGS) entry which is preliminary data.</text>
</comment>